<comment type="similarity">
    <text evidence="5">Belongs to the trans-sulfuration enzymes family. MetZ subfamily.</text>
</comment>
<dbReference type="InterPro" id="IPR015421">
    <property type="entry name" value="PyrdxlP-dep_Trfase_major"/>
</dbReference>
<evidence type="ECO:0000256" key="3">
    <source>
        <dbReference type="ARBA" id="ARBA00022679"/>
    </source>
</evidence>
<dbReference type="GO" id="GO:0030170">
    <property type="term" value="F:pyridoxal phosphate binding"/>
    <property type="evidence" value="ECO:0007669"/>
    <property type="project" value="InterPro"/>
</dbReference>
<keyword evidence="3 9" id="KW-0808">Transferase</keyword>
<dbReference type="GO" id="GO:0071269">
    <property type="term" value="P:L-homocysteine biosynthetic process"/>
    <property type="evidence" value="ECO:0007669"/>
    <property type="project" value="TreeGrafter"/>
</dbReference>
<accession>A0A7S7RRA7</accession>
<dbReference type="CDD" id="cd00614">
    <property type="entry name" value="CGS_like"/>
    <property type="match status" value="1"/>
</dbReference>
<evidence type="ECO:0000256" key="4">
    <source>
        <dbReference type="ARBA" id="ARBA00022898"/>
    </source>
</evidence>
<dbReference type="PIRSF" id="PIRSF001434">
    <property type="entry name" value="CGS"/>
    <property type="match status" value="1"/>
</dbReference>
<evidence type="ECO:0000313" key="9">
    <source>
        <dbReference type="EMBL" id="QOY55529.1"/>
    </source>
</evidence>
<dbReference type="GO" id="GO:0004124">
    <property type="term" value="F:cysteine synthase activity"/>
    <property type="evidence" value="ECO:0007669"/>
    <property type="project" value="TreeGrafter"/>
</dbReference>
<dbReference type="SUPFAM" id="SSF53383">
    <property type="entry name" value="PLP-dependent transferases"/>
    <property type="match status" value="1"/>
</dbReference>
<feature type="modified residue" description="N6-(pyridoxal phosphate)lysine" evidence="7">
    <location>
        <position position="203"/>
    </location>
</feature>
<evidence type="ECO:0000256" key="2">
    <source>
        <dbReference type="ARBA" id="ARBA00011881"/>
    </source>
</evidence>
<evidence type="ECO:0000256" key="7">
    <source>
        <dbReference type="PIRSR" id="PIRSR001434-2"/>
    </source>
</evidence>
<dbReference type="AlphaFoldDB" id="A0A7S7RRA7"/>
<keyword evidence="10" id="KW-1185">Reference proteome</keyword>
<dbReference type="Gene3D" id="3.40.640.10">
    <property type="entry name" value="Type I PLP-dependent aspartate aminotransferase-like (Major domain)"/>
    <property type="match status" value="1"/>
</dbReference>
<name>A0A7S7RRA7_9BACT</name>
<dbReference type="Gene3D" id="3.90.1150.10">
    <property type="entry name" value="Aspartate Aminotransferase, domain 1"/>
    <property type="match status" value="1"/>
</dbReference>
<dbReference type="EMBL" id="CP054493">
    <property type="protein sequence ID" value="QOY55529.1"/>
    <property type="molecule type" value="Genomic_DNA"/>
</dbReference>
<dbReference type="InterPro" id="IPR006235">
    <property type="entry name" value="OAc-hSer/O-AcSer_sulfhydrylase"/>
</dbReference>
<dbReference type="FunFam" id="3.40.640.10:FF:000035">
    <property type="entry name" value="O-succinylhomoserine sulfhydrylase"/>
    <property type="match status" value="1"/>
</dbReference>
<dbReference type="GO" id="GO:0019346">
    <property type="term" value="P:transsulfuration"/>
    <property type="evidence" value="ECO:0007669"/>
    <property type="project" value="InterPro"/>
</dbReference>
<dbReference type="InterPro" id="IPR015422">
    <property type="entry name" value="PyrdxlP-dep_Trfase_small"/>
</dbReference>
<evidence type="ECO:0000256" key="8">
    <source>
        <dbReference type="RuleBase" id="RU362118"/>
    </source>
</evidence>
<gene>
    <name evidence="9" type="ORF">HUE87_04650</name>
</gene>
<sequence>MDLQTKALHAGYEKDSQGTMAVPIYMTTAYEFRDVEHAANLFALKELGNIYTRLNNPTTDVFEKRFAQLEGGEAAIATSSGMSAIFYAIANAAEAGDNIVCAKQLYGGSLTLNTHTLKRFGIEARFFDVHAPEQIEALVDDKTKVIFFESLTNPSIDVADIEAITKVANKHGILTVVDNTVATPVLCRPFEHGADISVHSASKYTTGQGLAIGGILVERKELVNKLKNNPRYAHFNEPDASYHGLVYTEVGLPPFTLRARLSLLRDLGAVVSPFNSWLFIQGIETLALRMREHSKNALALAEFLESHPKVKKVNYPGLKSNSNYENAQKYFEDGACSGLLSFEVDSLESATKIVNATELYSLVVNIGDSKSIITHPASTTHQQLSHEELIACGVPEGLIRISCGLESSADLIADIKQALEA</sequence>
<reference evidence="9 10" key="1">
    <citation type="submission" date="2020-05" db="EMBL/GenBank/DDBJ databases">
        <title>Sulfurimonas marisnigri, sp. nov., and Sulfurimonas baltica, sp. nov., manganese oxide reducing chemolithoautotrophs of the class Epsilonproteobacteria isolated from the pelagic redoxclines of the Black and Baltic Seas and emended description of the genus Sulfurimonas.</title>
        <authorList>
            <person name="Henkel J.V."/>
            <person name="Laudan C."/>
            <person name="Werner J."/>
            <person name="Neu T."/>
            <person name="Plewe S."/>
            <person name="Sproer C."/>
            <person name="Bunk B."/>
            <person name="Schulz-Vogt H.N."/>
        </authorList>
    </citation>
    <scope>NUCLEOTIDE SEQUENCE [LARGE SCALE GENOMIC DNA]</scope>
    <source>
        <strain evidence="9 10">SoZ1</strain>
    </source>
</reference>
<keyword evidence="4 7" id="KW-0663">Pyridoxal phosphate</keyword>
<dbReference type="NCBIfam" id="TIGR01326">
    <property type="entry name" value="OAH_OAS_sulfhy"/>
    <property type="match status" value="1"/>
</dbReference>
<comment type="cofactor">
    <cofactor evidence="1 8">
        <name>pyridoxal 5'-phosphate</name>
        <dbReference type="ChEBI" id="CHEBI:597326"/>
    </cofactor>
</comment>
<evidence type="ECO:0000256" key="6">
    <source>
        <dbReference type="ARBA" id="ARBA00071157"/>
    </source>
</evidence>
<dbReference type="PANTHER" id="PTHR43797">
    <property type="entry name" value="HOMOCYSTEINE/CYSTEINE SYNTHASE"/>
    <property type="match status" value="1"/>
</dbReference>
<dbReference type="GO" id="GO:0006535">
    <property type="term" value="P:cysteine biosynthetic process from serine"/>
    <property type="evidence" value="ECO:0007669"/>
    <property type="project" value="TreeGrafter"/>
</dbReference>
<dbReference type="FunFam" id="3.90.1150.10:FF:000033">
    <property type="entry name" value="Cystathionine gamma-synthase"/>
    <property type="match status" value="1"/>
</dbReference>
<evidence type="ECO:0000313" key="10">
    <source>
        <dbReference type="Proteomes" id="UP000593836"/>
    </source>
</evidence>
<dbReference type="InterPro" id="IPR015424">
    <property type="entry name" value="PyrdxlP-dep_Trfase"/>
</dbReference>
<dbReference type="RefSeq" id="WP_194367568.1">
    <property type="nucleotide sequence ID" value="NZ_CP054493.1"/>
</dbReference>
<protein>
    <recommendedName>
        <fullName evidence="6">O-succinylhomoserine sulfhydrylase</fullName>
    </recommendedName>
</protein>
<organism evidence="9 10">
    <name type="scientific">Candidatus Sulfurimonas marisnigri</name>
    <dbReference type="NCBI Taxonomy" id="2740405"/>
    <lineage>
        <taxon>Bacteria</taxon>
        <taxon>Pseudomonadati</taxon>
        <taxon>Campylobacterota</taxon>
        <taxon>Epsilonproteobacteria</taxon>
        <taxon>Campylobacterales</taxon>
        <taxon>Sulfurimonadaceae</taxon>
        <taxon>Sulfurimonas</taxon>
    </lineage>
</organism>
<dbReference type="KEGG" id="smas:HUE87_04650"/>
<dbReference type="InterPro" id="IPR000277">
    <property type="entry name" value="Cys/Met-Metab_PyrdxlP-dep_enz"/>
</dbReference>
<comment type="subunit">
    <text evidence="2">Homotetramer.</text>
</comment>
<dbReference type="PANTHER" id="PTHR43797:SF2">
    <property type="entry name" value="HOMOCYSTEINE_CYSTEINE SYNTHASE"/>
    <property type="match status" value="1"/>
</dbReference>
<dbReference type="Pfam" id="PF01053">
    <property type="entry name" value="Cys_Met_Meta_PP"/>
    <property type="match status" value="1"/>
</dbReference>
<dbReference type="Proteomes" id="UP000593836">
    <property type="component" value="Chromosome"/>
</dbReference>
<evidence type="ECO:0000256" key="5">
    <source>
        <dbReference type="ARBA" id="ARBA00060995"/>
    </source>
</evidence>
<evidence type="ECO:0000256" key="1">
    <source>
        <dbReference type="ARBA" id="ARBA00001933"/>
    </source>
</evidence>
<proteinExistence type="inferred from homology"/>
<dbReference type="GO" id="GO:0003961">
    <property type="term" value="F:O-acetylhomoserine aminocarboxypropyltransferase activity"/>
    <property type="evidence" value="ECO:0007669"/>
    <property type="project" value="TreeGrafter"/>
</dbReference>
<dbReference type="GO" id="GO:0005737">
    <property type="term" value="C:cytoplasm"/>
    <property type="evidence" value="ECO:0007669"/>
    <property type="project" value="TreeGrafter"/>
</dbReference>